<keyword evidence="10 12" id="KW-0739">Sodium transport</keyword>
<evidence type="ECO:0000256" key="12">
    <source>
        <dbReference type="RuleBase" id="RU000679"/>
    </source>
</evidence>
<dbReference type="Pfam" id="PF00858">
    <property type="entry name" value="ASC"/>
    <property type="match status" value="1"/>
</dbReference>
<name>A0ABM3JCQ0_BACDO</name>
<evidence type="ECO:0000256" key="8">
    <source>
        <dbReference type="ARBA" id="ARBA00023065"/>
    </source>
</evidence>
<keyword evidence="5 12" id="KW-0812">Transmembrane</keyword>
<protein>
    <submittedName>
        <fullName evidence="15">Sodium channel protein Nach</fullName>
    </submittedName>
</protein>
<evidence type="ECO:0000256" key="13">
    <source>
        <dbReference type="SAM" id="Phobius"/>
    </source>
</evidence>
<evidence type="ECO:0000256" key="5">
    <source>
        <dbReference type="ARBA" id="ARBA00022692"/>
    </source>
</evidence>
<evidence type="ECO:0000256" key="2">
    <source>
        <dbReference type="ARBA" id="ARBA00007193"/>
    </source>
</evidence>
<comment type="similarity">
    <text evidence="2 12">Belongs to the amiloride-sensitive sodium channel (TC 1.A.6) family.</text>
</comment>
<keyword evidence="3 12" id="KW-0813">Transport</keyword>
<dbReference type="GeneID" id="105226714"/>
<organism evidence="14 15">
    <name type="scientific">Bactrocera dorsalis</name>
    <name type="common">Oriental fruit fly</name>
    <name type="synonym">Dacus dorsalis</name>
    <dbReference type="NCBI Taxonomy" id="27457"/>
    <lineage>
        <taxon>Eukaryota</taxon>
        <taxon>Metazoa</taxon>
        <taxon>Ecdysozoa</taxon>
        <taxon>Arthropoda</taxon>
        <taxon>Hexapoda</taxon>
        <taxon>Insecta</taxon>
        <taxon>Pterygota</taxon>
        <taxon>Neoptera</taxon>
        <taxon>Endopterygota</taxon>
        <taxon>Diptera</taxon>
        <taxon>Brachycera</taxon>
        <taxon>Muscomorpha</taxon>
        <taxon>Tephritoidea</taxon>
        <taxon>Tephritidae</taxon>
        <taxon>Bactrocera</taxon>
        <taxon>Bactrocera</taxon>
    </lineage>
</organism>
<sequence>MAQVKVKNKEPSALYAALKSTWLAFCASSSIHGLKYTQDRETNKIVRFIWMLITLIMFICAISMVYTFYMSYRSNPTRMNVEKDHAPIDSLVFPAVTICTETLYNIQKAKSYIGTLKLPPDTNTSMIMAVLPTYFGFISDDYTYATEDIVLLQKLIDVNNISTLTFMQNLQWNCSDIFFRCRFMWRIVDCRTIIEVSRTYYGYCCSFNLNQPGLNYTAKTTHAGLFDGLSLILYYNDSDYGELGLYSDGFKVLLSENDGYPSASSLIKFTPLKQETFLGVRPVETYCSGAVKALSIDERQCVLPDEFPLKHFEKYVGNNCILECRVETTLKMCGCITYFFYTNHTHERICAIKDIPCLLANFTALVGRYRKDQCYCPNSCESIQYNVELTSAELQIDIPTVDEFYDGVQDNHSVIHIYFNSQIYLRVRRDLLTSMVTLVSNLGSAFSLFVGISLVSIVEVIYYVTVVFRKHYLQEIKAREKLRR</sequence>
<keyword evidence="14" id="KW-1185">Reference proteome</keyword>
<gene>
    <name evidence="15" type="primary">LOC105226714</name>
</gene>
<dbReference type="GO" id="GO:0034220">
    <property type="term" value="P:monoatomic ion transmembrane transport"/>
    <property type="evidence" value="ECO:0007669"/>
    <property type="project" value="UniProtKB-KW"/>
</dbReference>
<evidence type="ECO:0000313" key="14">
    <source>
        <dbReference type="Proteomes" id="UP001652620"/>
    </source>
</evidence>
<dbReference type="PANTHER" id="PTHR11690:SF237">
    <property type="entry name" value="PICKPOCKET 16-RELATED"/>
    <property type="match status" value="1"/>
</dbReference>
<dbReference type="RefSeq" id="XP_049307011.1">
    <property type="nucleotide sequence ID" value="XM_049451054.1"/>
</dbReference>
<keyword evidence="6 13" id="KW-1133">Transmembrane helix</keyword>
<proteinExistence type="inferred from homology"/>
<keyword evidence="9 13" id="KW-0472">Membrane</keyword>
<dbReference type="PRINTS" id="PR01078">
    <property type="entry name" value="AMINACHANNEL"/>
</dbReference>
<dbReference type="Gene3D" id="2.60.470.10">
    <property type="entry name" value="Acid-sensing ion channels like domains"/>
    <property type="match status" value="1"/>
</dbReference>
<dbReference type="PANTHER" id="PTHR11690">
    <property type="entry name" value="AMILORIDE-SENSITIVE SODIUM CHANNEL-RELATED"/>
    <property type="match status" value="1"/>
</dbReference>
<evidence type="ECO:0000256" key="7">
    <source>
        <dbReference type="ARBA" id="ARBA00023053"/>
    </source>
</evidence>
<keyword evidence="8 12" id="KW-0406">Ion transport</keyword>
<evidence type="ECO:0000256" key="4">
    <source>
        <dbReference type="ARBA" id="ARBA00022461"/>
    </source>
</evidence>
<dbReference type="Gene3D" id="1.10.287.770">
    <property type="entry name" value="YojJ-like"/>
    <property type="match status" value="1"/>
</dbReference>
<evidence type="ECO:0000256" key="11">
    <source>
        <dbReference type="ARBA" id="ARBA00023303"/>
    </source>
</evidence>
<reference evidence="15" key="1">
    <citation type="submission" date="2025-08" db="UniProtKB">
        <authorList>
            <consortium name="RefSeq"/>
        </authorList>
    </citation>
    <scope>IDENTIFICATION</scope>
    <source>
        <tissue evidence="15">Adult</tissue>
    </source>
</reference>
<evidence type="ECO:0000256" key="1">
    <source>
        <dbReference type="ARBA" id="ARBA00004141"/>
    </source>
</evidence>
<keyword evidence="7" id="KW-0915">Sodium</keyword>
<keyword evidence="4 12" id="KW-0894">Sodium channel</keyword>
<evidence type="ECO:0000256" key="3">
    <source>
        <dbReference type="ARBA" id="ARBA00022448"/>
    </source>
</evidence>
<evidence type="ECO:0000313" key="15">
    <source>
        <dbReference type="RefSeq" id="XP_049307011.1"/>
    </source>
</evidence>
<feature type="transmembrane region" description="Helical" evidence="13">
    <location>
        <begin position="431"/>
        <end position="464"/>
    </location>
</feature>
<dbReference type="InterPro" id="IPR001873">
    <property type="entry name" value="ENaC"/>
</dbReference>
<comment type="subcellular location">
    <subcellularLocation>
        <location evidence="1">Membrane</location>
        <topology evidence="1">Multi-pass membrane protein</topology>
    </subcellularLocation>
</comment>
<accession>A0ABM3JCQ0</accession>
<feature type="transmembrane region" description="Helical" evidence="13">
    <location>
        <begin position="45"/>
        <end position="69"/>
    </location>
</feature>
<dbReference type="Proteomes" id="UP001652620">
    <property type="component" value="Chromosome 3"/>
</dbReference>
<evidence type="ECO:0000256" key="10">
    <source>
        <dbReference type="ARBA" id="ARBA00023201"/>
    </source>
</evidence>
<keyword evidence="11 12" id="KW-0407">Ion channel</keyword>
<evidence type="ECO:0000256" key="6">
    <source>
        <dbReference type="ARBA" id="ARBA00022989"/>
    </source>
</evidence>
<evidence type="ECO:0000256" key="9">
    <source>
        <dbReference type="ARBA" id="ARBA00023136"/>
    </source>
</evidence>